<organism evidence="1 2">
    <name type="scientific">Flavipsychrobacter stenotrophus</name>
    <dbReference type="NCBI Taxonomy" id="2077091"/>
    <lineage>
        <taxon>Bacteria</taxon>
        <taxon>Pseudomonadati</taxon>
        <taxon>Bacteroidota</taxon>
        <taxon>Chitinophagia</taxon>
        <taxon>Chitinophagales</taxon>
        <taxon>Chitinophagaceae</taxon>
        <taxon>Flavipsychrobacter</taxon>
    </lineage>
</organism>
<accession>A0A2S7SRR5</accession>
<evidence type="ECO:0000313" key="2">
    <source>
        <dbReference type="Proteomes" id="UP000239872"/>
    </source>
</evidence>
<protein>
    <submittedName>
        <fullName evidence="1">Uncharacterized protein</fullName>
    </submittedName>
</protein>
<name>A0A2S7SRR5_9BACT</name>
<gene>
    <name evidence="1" type="ORF">CJD36_016825</name>
</gene>
<keyword evidence="2" id="KW-1185">Reference proteome</keyword>
<dbReference type="RefSeq" id="WP_105040374.1">
    <property type="nucleotide sequence ID" value="NZ_PPSL01000005.1"/>
</dbReference>
<dbReference type="OrthoDB" id="9783459at2"/>
<dbReference type="EMBL" id="PPSL01000005">
    <property type="protein sequence ID" value="PQJ09603.1"/>
    <property type="molecule type" value="Genomic_DNA"/>
</dbReference>
<dbReference type="AlphaFoldDB" id="A0A2S7SRR5"/>
<comment type="caution">
    <text evidence="1">The sequence shown here is derived from an EMBL/GenBank/DDBJ whole genome shotgun (WGS) entry which is preliminary data.</text>
</comment>
<reference evidence="1 2" key="1">
    <citation type="submission" date="2018-01" db="EMBL/GenBank/DDBJ databases">
        <title>A novel member of the phylum Bacteroidetes isolated from glacier ice.</title>
        <authorList>
            <person name="Liu Q."/>
            <person name="Xin Y.-H."/>
        </authorList>
    </citation>
    <scope>NUCLEOTIDE SEQUENCE [LARGE SCALE GENOMIC DNA]</scope>
    <source>
        <strain evidence="1 2">RB1R16</strain>
    </source>
</reference>
<evidence type="ECO:0000313" key="1">
    <source>
        <dbReference type="EMBL" id="PQJ09603.1"/>
    </source>
</evidence>
<sequence length="263" mass="31290">MENTREYIMLKNLDSYKWDEQFRCLKCGNKTYIKGDEPFSRRCSNSKCKRDVSLKKYTAFEGVRFPIEKAIGILEYIIDHSYFDPDEKMIPFGERRRFGYELVSMYDLIKISKQNNWTPGRIDEELQAVLNQNRPSIGKLAKEFEVEENTVLKFLEKVSNRIPNRIMNQTIDPLYKLIECVNYKEITELDLLLRIVMVPLVGEWKFGLREIDGKWYTVDGDSKSAEPWSVFEAKYSEREKDYFSIGEEIKYGSDEWYELFKEN</sequence>
<dbReference type="Proteomes" id="UP000239872">
    <property type="component" value="Unassembled WGS sequence"/>
</dbReference>
<proteinExistence type="predicted"/>